<feature type="compositionally biased region" description="Low complexity" evidence="1">
    <location>
        <begin position="9"/>
        <end position="23"/>
    </location>
</feature>
<feature type="region of interest" description="Disordered" evidence="1">
    <location>
        <begin position="314"/>
        <end position="353"/>
    </location>
</feature>
<accession>A0A1B6C305</accession>
<evidence type="ECO:0000313" key="2">
    <source>
        <dbReference type="EMBL" id="JAS07744.1"/>
    </source>
</evidence>
<feature type="compositionally biased region" description="Basic and acidic residues" evidence="1">
    <location>
        <begin position="79"/>
        <end position="94"/>
    </location>
</feature>
<feature type="region of interest" description="Disordered" evidence="1">
    <location>
        <begin position="749"/>
        <end position="789"/>
    </location>
</feature>
<sequence length="928" mass="103451">MIKSTDNHSFSNTKTSSSMKSSSENQKLVASDSSNLKLSYSKKKQSFIKENSYKSPTKYFPQQKKQKEATSSLTNAPKFNEEKNIRNDKNRENNLKTSSQKPSNILGTIKKSNKNNNKVDTVTKLTTKQQVPKTEKSQRVKIGENNLPSNIIKSKANSPAKNKFTLGHTSKSVDEIGLESRFDDNVKRVESSKYVYSFGESDSGNININDRRKSTASPSLSEKYYHSQVEVHRNRGPTSLPASPSRMRNQFLQSSIQVLTSEVFTRTVDTSHGIEVIFKQPNDPLQKIPKHEHLPGEVNEFSLIDTTDSSLSDSVALPSSSSDHDLSFDTSCRLKSTMSPGSPKYTRRSTMSPKIRHSDIVECATVLEDTILSDLSQDKVIPIIPPKIQNLPNKSSGKTSSQIVEDHLSPIIDDQSASTGQKMMFVAEPSTEEDTSPFLGNPVCDETISSELKGSSSVHSMLLSYEIKEILADKLTQFSHLDQSLRSKPKTEFSEVNSVEPNLITVLSSESKINNHLVGIETQNDAVSYNDPTGIALDSSGFDSKENNLVCNKCNHNTFEMAVKETKVPAISITSEDGLRVKSTKFASNTHISMSSDPLTDLEDLEYEENYAKLSLLALNLKTPSDASALTDDELIETSDVEAGPSYSSTQDYDLNKVLDQGETVEEIIKLRSTSPQPIQKKSFASSIPNKQDGLLHLLYKEKDNLTDFEDFDLSDEDETVEEFDEDTKTELDFLSTLMDQETVQIADRVKSQPTHTPSPSVTPEPYKKPSGLKKGNNVKKKTFSSKKKRDYNLLSPRSLSPHLSDLTDVEIITSDSEEENTFLLSTDYQDYKGKLYKYSNTKPLNLVNGKPIDNKQIESVVIGVKNGKSHSPGKPESNKILNCEEIVSSDVKFGYKKDLSKNTLQILKEIETSFTDVEEIETDDEFF</sequence>
<feature type="compositionally biased region" description="Polar residues" evidence="1">
    <location>
        <begin position="328"/>
        <end position="340"/>
    </location>
</feature>
<dbReference type="AlphaFoldDB" id="A0A1B6C305"/>
<feature type="region of interest" description="Disordered" evidence="1">
    <location>
        <begin position="1"/>
        <end position="115"/>
    </location>
</feature>
<evidence type="ECO:0000256" key="1">
    <source>
        <dbReference type="SAM" id="MobiDB-lite"/>
    </source>
</evidence>
<name>A0A1B6C305_9HEMI</name>
<protein>
    <submittedName>
        <fullName evidence="2">Uncharacterized protein</fullName>
    </submittedName>
</protein>
<proteinExistence type="predicted"/>
<feature type="non-terminal residue" evidence="2">
    <location>
        <position position="928"/>
    </location>
</feature>
<gene>
    <name evidence="2" type="ORF">g.36749</name>
</gene>
<reference evidence="2" key="1">
    <citation type="submission" date="2015-12" db="EMBL/GenBank/DDBJ databases">
        <title>De novo transcriptome assembly of four potential Pierce s Disease insect vectors from Arizona vineyards.</title>
        <authorList>
            <person name="Tassone E.E."/>
        </authorList>
    </citation>
    <scope>NUCLEOTIDE SEQUENCE</scope>
</reference>
<dbReference type="EMBL" id="GEDC01029554">
    <property type="protein sequence ID" value="JAS07744.1"/>
    <property type="molecule type" value="Transcribed_RNA"/>
</dbReference>
<organism evidence="2">
    <name type="scientific">Clastoptera arizonana</name>
    <name type="common">Arizona spittle bug</name>
    <dbReference type="NCBI Taxonomy" id="38151"/>
    <lineage>
        <taxon>Eukaryota</taxon>
        <taxon>Metazoa</taxon>
        <taxon>Ecdysozoa</taxon>
        <taxon>Arthropoda</taxon>
        <taxon>Hexapoda</taxon>
        <taxon>Insecta</taxon>
        <taxon>Pterygota</taxon>
        <taxon>Neoptera</taxon>
        <taxon>Paraneoptera</taxon>
        <taxon>Hemiptera</taxon>
        <taxon>Auchenorrhyncha</taxon>
        <taxon>Cercopoidea</taxon>
        <taxon>Clastopteridae</taxon>
        <taxon>Clastoptera</taxon>
    </lineage>
</organism>
<feature type="compositionally biased region" description="Polar residues" evidence="1">
    <location>
        <begin position="95"/>
        <end position="106"/>
    </location>
</feature>
<feature type="compositionally biased region" description="Basic residues" evidence="1">
    <location>
        <begin position="777"/>
        <end position="789"/>
    </location>
</feature>
<feature type="compositionally biased region" description="Polar residues" evidence="1">
    <location>
        <begin position="752"/>
        <end position="762"/>
    </location>
</feature>